<reference evidence="2" key="1">
    <citation type="submission" date="2020-07" db="EMBL/GenBank/DDBJ databases">
        <title>Multicomponent nature underlies the extraordinary mechanical properties of spider dragline silk.</title>
        <authorList>
            <person name="Kono N."/>
            <person name="Nakamura H."/>
            <person name="Mori M."/>
            <person name="Yoshida Y."/>
            <person name="Ohtoshi R."/>
            <person name="Malay A.D."/>
            <person name="Moran D.A.P."/>
            <person name="Tomita M."/>
            <person name="Numata K."/>
            <person name="Arakawa K."/>
        </authorList>
    </citation>
    <scope>NUCLEOTIDE SEQUENCE</scope>
</reference>
<keyword evidence="3" id="KW-1185">Reference proteome</keyword>
<dbReference type="OrthoDB" id="10320542at2759"/>
<dbReference type="Proteomes" id="UP000887116">
    <property type="component" value="Unassembled WGS sequence"/>
</dbReference>
<evidence type="ECO:0000313" key="2">
    <source>
        <dbReference type="EMBL" id="GFR24772.1"/>
    </source>
</evidence>
<proteinExistence type="predicted"/>
<comment type="caution">
    <text evidence="2">The sequence shown here is derived from an EMBL/GenBank/DDBJ whole genome shotgun (WGS) entry which is preliminary data.</text>
</comment>
<accession>A0A8X6LXZ1</accession>
<organism evidence="2 3">
    <name type="scientific">Trichonephila clavata</name>
    <name type="common">Joro spider</name>
    <name type="synonym">Nephila clavata</name>
    <dbReference type="NCBI Taxonomy" id="2740835"/>
    <lineage>
        <taxon>Eukaryota</taxon>
        <taxon>Metazoa</taxon>
        <taxon>Ecdysozoa</taxon>
        <taxon>Arthropoda</taxon>
        <taxon>Chelicerata</taxon>
        <taxon>Arachnida</taxon>
        <taxon>Araneae</taxon>
        <taxon>Araneomorphae</taxon>
        <taxon>Entelegynae</taxon>
        <taxon>Araneoidea</taxon>
        <taxon>Nephilidae</taxon>
        <taxon>Trichonephila</taxon>
    </lineage>
</organism>
<feature type="transmembrane region" description="Helical" evidence="1">
    <location>
        <begin position="61"/>
        <end position="82"/>
    </location>
</feature>
<protein>
    <submittedName>
        <fullName evidence="2">Uncharacterized protein</fullName>
    </submittedName>
</protein>
<evidence type="ECO:0000313" key="3">
    <source>
        <dbReference type="Proteomes" id="UP000887116"/>
    </source>
</evidence>
<keyword evidence="1" id="KW-1133">Transmembrane helix</keyword>
<evidence type="ECO:0000256" key="1">
    <source>
        <dbReference type="SAM" id="Phobius"/>
    </source>
</evidence>
<name>A0A8X6LXZ1_TRICU</name>
<gene>
    <name evidence="2" type="ORF">TNCT_674251</name>
</gene>
<keyword evidence="1" id="KW-0472">Membrane</keyword>
<dbReference type="AlphaFoldDB" id="A0A8X6LXZ1"/>
<dbReference type="EMBL" id="BMAO01038410">
    <property type="protein sequence ID" value="GFR24772.1"/>
    <property type="molecule type" value="Genomic_DNA"/>
</dbReference>
<keyword evidence="1" id="KW-0812">Transmembrane</keyword>
<sequence length="141" mass="16179">MHRSWEIPPVTSSISDMYHLKYPDNGVTVTRYVLLEFVLTTIYGTGTLLAHPEDNINVMSYIFYGFAFLLLLLALGRIWCFYQNRKRREALGGPLDPYEILTFQNYLRCLVLLKPKGYSTSTGVTGDVVQLNQILQSQCVY</sequence>